<proteinExistence type="predicted"/>
<keyword evidence="2" id="KW-1185">Reference proteome</keyword>
<reference evidence="2" key="1">
    <citation type="submission" date="2015-07" db="EMBL/GenBank/DDBJ databases">
        <title>Complete Genome of Thermincola ferriacetica strain Z-0001T.</title>
        <authorList>
            <person name="Lusk B."/>
            <person name="Badalamenti J.P."/>
            <person name="Parameswaran P."/>
            <person name="Bond D.R."/>
            <person name="Torres C.I."/>
        </authorList>
    </citation>
    <scope>NUCLEOTIDE SEQUENCE [LARGE SCALE GENOMIC DNA]</scope>
    <source>
        <strain evidence="2">Z-0001</strain>
    </source>
</reference>
<dbReference type="EMBL" id="LGTE01000005">
    <property type="protein sequence ID" value="KNZ70273.1"/>
    <property type="molecule type" value="Genomic_DNA"/>
</dbReference>
<comment type="caution">
    <text evidence="1">The sequence shown here is derived from an EMBL/GenBank/DDBJ whole genome shotgun (WGS) entry which is preliminary data.</text>
</comment>
<accession>A0A0L6W4F2</accession>
<evidence type="ECO:0000313" key="1">
    <source>
        <dbReference type="EMBL" id="KNZ70273.1"/>
    </source>
</evidence>
<gene>
    <name evidence="1" type="ORF">Tfer_1151</name>
</gene>
<protein>
    <submittedName>
        <fullName evidence="1">Uncharacterized protein</fullName>
    </submittedName>
</protein>
<name>A0A0L6W4F2_9FIRM</name>
<dbReference type="AlphaFoldDB" id="A0A0L6W4F2"/>
<dbReference type="RefSeq" id="WP_052217226.1">
    <property type="nucleotide sequence ID" value="NZ_LGTE01000005.1"/>
</dbReference>
<dbReference type="Proteomes" id="UP000037175">
    <property type="component" value="Unassembled WGS sequence"/>
</dbReference>
<evidence type="ECO:0000313" key="2">
    <source>
        <dbReference type="Proteomes" id="UP000037175"/>
    </source>
</evidence>
<sequence>MTKEKFVKYGGVKFTNKVEPKEINNFVRNLPAEKKDSLFEVIQELDKAGLISLEHEFSTIDDETLEWQR</sequence>
<organism evidence="1 2">
    <name type="scientific">Thermincola ferriacetica</name>
    <dbReference type="NCBI Taxonomy" id="281456"/>
    <lineage>
        <taxon>Bacteria</taxon>
        <taxon>Bacillati</taxon>
        <taxon>Bacillota</taxon>
        <taxon>Clostridia</taxon>
        <taxon>Eubacteriales</taxon>
        <taxon>Thermincolaceae</taxon>
        <taxon>Thermincola</taxon>
    </lineage>
</organism>